<dbReference type="PANTHER" id="PTHR42912">
    <property type="entry name" value="METHYLTRANSFERASE"/>
    <property type="match status" value="1"/>
</dbReference>
<accession>A0A328NZ66</accession>
<dbReference type="PANTHER" id="PTHR42912:SF80">
    <property type="entry name" value="METHYLTRANSFERASE DOMAIN-CONTAINING PROTEIN"/>
    <property type="match status" value="1"/>
</dbReference>
<keyword evidence="2" id="KW-0489">Methyltransferase</keyword>
<dbReference type="RefSeq" id="WP_112673863.1">
    <property type="nucleotide sequence ID" value="NZ_PYAG01000003.1"/>
</dbReference>
<dbReference type="AlphaFoldDB" id="A0A328NZ66"/>
<dbReference type="CDD" id="cd02440">
    <property type="entry name" value="AdoMet_MTases"/>
    <property type="match status" value="1"/>
</dbReference>
<dbReference type="Proteomes" id="UP000249419">
    <property type="component" value="Unassembled WGS sequence"/>
</dbReference>
<comment type="caution">
    <text evidence="2">The sequence shown here is derived from an EMBL/GenBank/DDBJ whole genome shotgun (WGS) entry which is preliminary data.</text>
</comment>
<evidence type="ECO:0000313" key="3">
    <source>
        <dbReference type="Proteomes" id="UP000249419"/>
    </source>
</evidence>
<name>A0A328NZ66_9ACTN</name>
<organism evidence="2 3">
    <name type="scientific">Micromonospora saelicesensis</name>
    <dbReference type="NCBI Taxonomy" id="285676"/>
    <lineage>
        <taxon>Bacteria</taxon>
        <taxon>Bacillati</taxon>
        <taxon>Actinomycetota</taxon>
        <taxon>Actinomycetes</taxon>
        <taxon>Micromonosporales</taxon>
        <taxon>Micromonosporaceae</taxon>
        <taxon>Micromonospora</taxon>
    </lineage>
</organism>
<feature type="domain" description="Methyltransferase" evidence="1">
    <location>
        <begin position="54"/>
        <end position="146"/>
    </location>
</feature>
<reference evidence="2 3" key="1">
    <citation type="submission" date="2018-03" db="EMBL/GenBank/DDBJ databases">
        <title>Defining the species Micromonospora saelicesensis and Micromonospora noduli under the framework of genomics.</title>
        <authorList>
            <person name="Riesco R."/>
            <person name="Trujillo M.E."/>
        </authorList>
    </citation>
    <scope>NUCLEOTIDE SEQUENCE [LARGE SCALE GENOMIC DNA]</scope>
    <source>
        <strain evidence="2 3">PSN13</strain>
    </source>
</reference>
<dbReference type="EMBL" id="PYAG01000003">
    <property type="protein sequence ID" value="RAO38331.1"/>
    <property type="molecule type" value="Genomic_DNA"/>
</dbReference>
<evidence type="ECO:0000259" key="1">
    <source>
        <dbReference type="Pfam" id="PF13649"/>
    </source>
</evidence>
<evidence type="ECO:0000313" key="2">
    <source>
        <dbReference type="EMBL" id="RAO38331.1"/>
    </source>
</evidence>
<dbReference type="GO" id="GO:0008168">
    <property type="term" value="F:methyltransferase activity"/>
    <property type="evidence" value="ECO:0007669"/>
    <property type="project" value="UniProtKB-KW"/>
</dbReference>
<gene>
    <name evidence="2" type="ORF">PSN13_00796</name>
</gene>
<dbReference type="SUPFAM" id="SSF53335">
    <property type="entry name" value="S-adenosyl-L-methionine-dependent methyltransferases"/>
    <property type="match status" value="1"/>
</dbReference>
<dbReference type="Gene3D" id="3.40.50.150">
    <property type="entry name" value="Vaccinia Virus protein VP39"/>
    <property type="match status" value="1"/>
</dbReference>
<sequence>MTTTHGGVAEIDYAAMIRALNQVHYAGETSFYNAAPLRPCEEALYHRLGAGARILDVGCGAGRVTQAITVLGGDIVGVDINEAALAVARAACPNGTFVHGTMNALPLPADTFDQVWCLRFSFNALATEAERVEALHEMWRVCAPGGTVLVETFNWHYAGRLGLVRIANLLDLAARAARWRGQRRTGSRPLPARDIIYLANKTSGAAPGYAHLTTAHELYLLAATCGIRQYATVTSEEGVLSAPAPPVRGRHRRYSMWLVLRKPGKRS</sequence>
<dbReference type="InterPro" id="IPR050508">
    <property type="entry name" value="Methyltransf_Superfamily"/>
</dbReference>
<dbReference type="Pfam" id="PF13649">
    <property type="entry name" value="Methyltransf_25"/>
    <property type="match status" value="1"/>
</dbReference>
<proteinExistence type="predicted"/>
<protein>
    <submittedName>
        <fullName evidence="2">2-polyprenyl-6-hydroxyphenol methylase</fullName>
    </submittedName>
</protein>
<dbReference type="InterPro" id="IPR041698">
    <property type="entry name" value="Methyltransf_25"/>
</dbReference>
<keyword evidence="2" id="KW-0808">Transferase</keyword>
<dbReference type="GO" id="GO:0032259">
    <property type="term" value="P:methylation"/>
    <property type="evidence" value="ECO:0007669"/>
    <property type="project" value="UniProtKB-KW"/>
</dbReference>
<dbReference type="InterPro" id="IPR029063">
    <property type="entry name" value="SAM-dependent_MTases_sf"/>
</dbReference>